<protein>
    <recommendedName>
        <fullName evidence="3">phosphoenolpyruvate--glycerone phosphotransferase</fullName>
        <ecNumber evidence="3">2.7.1.121</ecNumber>
    </recommendedName>
</protein>
<feature type="domain" description="PTS EIIA type-4" evidence="6">
    <location>
        <begin position="1"/>
        <end position="116"/>
    </location>
</feature>
<evidence type="ECO:0000259" key="6">
    <source>
        <dbReference type="PROSITE" id="PS51096"/>
    </source>
</evidence>
<dbReference type="InterPro" id="IPR004701">
    <property type="entry name" value="PTS_EIIA_man-typ"/>
</dbReference>
<dbReference type="Proteomes" id="UP001596439">
    <property type="component" value="Unassembled WGS sequence"/>
</dbReference>
<organism evidence="7 8">
    <name type="scientific">Exiguobacterium aestuarii</name>
    <dbReference type="NCBI Taxonomy" id="273527"/>
    <lineage>
        <taxon>Bacteria</taxon>
        <taxon>Bacillati</taxon>
        <taxon>Bacillota</taxon>
        <taxon>Bacilli</taxon>
        <taxon>Bacillales</taxon>
        <taxon>Bacillales Family XII. Incertae Sedis</taxon>
        <taxon>Exiguobacterium</taxon>
    </lineage>
</organism>
<evidence type="ECO:0000256" key="2">
    <source>
        <dbReference type="ARBA" id="ARBA00002788"/>
    </source>
</evidence>
<dbReference type="Gene3D" id="3.40.50.510">
    <property type="entry name" value="Phosphotransferase system, mannose-type IIA component"/>
    <property type="match status" value="1"/>
</dbReference>
<reference evidence="8" key="1">
    <citation type="journal article" date="2019" name="Int. J. Syst. Evol. Microbiol.">
        <title>The Global Catalogue of Microorganisms (GCM) 10K type strain sequencing project: providing services to taxonomists for standard genome sequencing and annotation.</title>
        <authorList>
            <consortium name="The Broad Institute Genomics Platform"/>
            <consortium name="The Broad Institute Genome Sequencing Center for Infectious Disease"/>
            <person name="Wu L."/>
            <person name="Ma J."/>
        </authorList>
    </citation>
    <scope>NUCLEOTIDE SEQUENCE [LARGE SCALE GENOMIC DNA]</scope>
    <source>
        <strain evidence="8">CCUG 55590</strain>
    </source>
</reference>
<dbReference type="InterPro" id="IPR012844">
    <property type="entry name" value="DhaM_N"/>
</dbReference>
<proteinExistence type="predicted"/>
<comment type="catalytic activity">
    <reaction evidence="1">
        <text>dihydroxyacetone + phosphoenolpyruvate = dihydroxyacetone phosphate + pyruvate</text>
        <dbReference type="Rhea" id="RHEA:18381"/>
        <dbReference type="ChEBI" id="CHEBI:15361"/>
        <dbReference type="ChEBI" id="CHEBI:16016"/>
        <dbReference type="ChEBI" id="CHEBI:57642"/>
        <dbReference type="ChEBI" id="CHEBI:58702"/>
        <dbReference type="EC" id="2.7.1.121"/>
    </reaction>
</comment>
<keyword evidence="8" id="KW-1185">Reference proteome</keyword>
<keyword evidence="7" id="KW-0418">Kinase</keyword>
<dbReference type="InterPro" id="IPR036662">
    <property type="entry name" value="PTS_EIIA_man-typ_sf"/>
</dbReference>
<dbReference type="EC" id="2.7.1.121" evidence="3"/>
<gene>
    <name evidence="7" type="primary">dhaM</name>
    <name evidence="7" type="ORF">ACFQO8_04290</name>
</gene>
<comment type="function">
    <text evidence="2">Component of the dihydroxyacetone kinase complex, which is responsible for the phosphoenolpyruvate (PEP)-dependent phosphorylation of dihydroxyacetone. DhaM serves as the phosphoryl donor. Is phosphorylated by phosphoenolpyruvate in an EI- and HPr-dependent reaction, and a phosphorelay system on histidine residues finally leads to phosphoryl transfer to DhaL and dihydroxyacetone.</text>
</comment>
<keyword evidence="4 7" id="KW-0808">Transferase</keyword>
<evidence type="ECO:0000256" key="5">
    <source>
        <dbReference type="ARBA" id="ARBA00046577"/>
    </source>
</evidence>
<dbReference type="PROSITE" id="PS51096">
    <property type="entry name" value="PTS_EIIA_TYPE_4"/>
    <property type="match status" value="1"/>
</dbReference>
<accession>A0ABW2PJP3</accession>
<dbReference type="RefSeq" id="WP_256441814.1">
    <property type="nucleotide sequence ID" value="NZ_JANIEL010000014.1"/>
</dbReference>
<dbReference type="InterPro" id="IPR039643">
    <property type="entry name" value="DhaM"/>
</dbReference>
<evidence type="ECO:0000256" key="4">
    <source>
        <dbReference type="ARBA" id="ARBA00022679"/>
    </source>
</evidence>
<name>A0ABW2PJP3_9BACL</name>
<dbReference type="PANTHER" id="PTHR38594">
    <property type="entry name" value="PEP-DEPENDENT DIHYDROXYACETONE KINASE, PHOSPHORYL DONOR SUBUNIT DHAM"/>
    <property type="match status" value="1"/>
</dbReference>
<dbReference type="GO" id="GO:0047324">
    <property type="term" value="F:phosphoenolpyruvate-glycerone phosphotransferase activity"/>
    <property type="evidence" value="ECO:0007669"/>
    <property type="project" value="UniProtKB-EC"/>
</dbReference>
<evidence type="ECO:0000256" key="3">
    <source>
        <dbReference type="ARBA" id="ARBA00012095"/>
    </source>
</evidence>
<dbReference type="NCBIfam" id="TIGR02364">
    <property type="entry name" value="dha_pts"/>
    <property type="match status" value="1"/>
</dbReference>
<evidence type="ECO:0000256" key="1">
    <source>
        <dbReference type="ARBA" id="ARBA00001113"/>
    </source>
</evidence>
<evidence type="ECO:0000313" key="7">
    <source>
        <dbReference type="EMBL" id="MFC7389352.1"/>
    </source>
</evidence>
<dbReference type="SUPFAM" id="SSF53062">
    <property type="entry name" value="PTS system fructose IIA component-like"/>
    <property type="match status" value="1"/>
</dbReference>
<dbReference type="PANTHER" id="PTHR38594:SF1">
    <property type="entry name" value="PEP-DEPENDENT DIHYDROXYACETONE KINASE, PHOSPHORYL DONOR SUBUNIT DHAM"/>
    <property type="match status" value="1"/>
</dbReference>
<comment type="subunit">
    <text evidence="5">Homodimer. The dihydroxyacetone kinase complex is composed of a homodimer of DhaM, a homodimer of DhaK and the subunit DhaL.</text>
</comment>
<evidence type="ECO:0000313" key="8">
    <source>
        <dbReference type="Proteomes" id="UP001596439"/>
    </source>
</evidence>
<sequence length="116" mass="12180">MIIVSHSAKIAEGIQDLMKEMAPSVPIHLAGGLEDGSIGTDVTRILAALDQVEGEALLLSDIGSATMNAELAIDMYEGSKEVAFFDGPIVESAFIASVSSGNDMSLTDIVEQLKQQ</sequence>
<dbReference type="EMBL" id="JBHTCE010000001">
    <property type="protein sequence ID" value="MFC7389352.1"/>
    <property type="molecule type" value="Genomic_DNA"/>
</dbReference>
<comment type="caution">
    <text evidence="7">The sequence shown here is derived from an EMBL/GenBank/DDBJ whole genome shotgun (WGS) entry which is preliminary data.</text>
</comment>
<dbReference type="Pfam" id="PF03610">
    <property type="entry name" value="EIIA-man"/>
    <property type="match status" value="1"/>
</dbReference>